<keyword evidence="1" id="KW-1017">Isopeptide bond</keyword>
<dbReference type="FunFam" id="1.20.1310.10:FF:000002">
    <property type="entry name" value="cullin-3 isoform X1"/>
    <property type="match status" value="1"/>
</dbReference>
<dbReference type="GO" id="GO:0031625">
    <property type="term" value="F:ubiquitin protein ligase binding"/>
    <property type="evidence" value="ECO:0007669"/>
    <property type="project" value="InterPro"/>
</dbReference>
<dbReference type="InterPro" id="IPR036317">
    <property type="entry name" value="Cullin_homology_sf"/>
</dbReference>
<dbReference type="InterPro" id="IPR016158">
    <property type="entry name" value="Cullin_homology"/>
</dbReference>
<accession>X6MXG3</accession>
<comment type="similarity">
    <text evidence="3 4">Belongs to the cullin family.</text>
</comment>
<dbReference type="OrthoDB" id="27073at2759"/>
<organism evidence="6 7">
    <name type="scientific">Reticulomyxa filosa</name>
    <dbReference type="NCBI Taxonomy" id="46433"/>
    <lineage>
        <taxon>Eukaryota</taxon>
        <taxon>Sar</taxon>
        <taxon>Rhizaria</taxon>
        <taxon>Retaria</taxon>
        <taxon>Foraminifera</taxon>
        <taxon>Monothalamids</taxon>
        <taxon>Reticulomyxidae</taxon>
        <taxon>Reticulomyxa</taxon>
    </lineage>
</organism>
<keyword evidence="7" id="KW-1185">Reference proteome</keyword>
<dbReference type="Gene3D" id="1.20.1310.10">
    <property type="entry name" value="Cullin Repeats"/>
    <property type="match status" value="1"/>
</dbReference>
<feature type="domain" description="Cullin family profile" evidence="5">
    <location>
        <begin position="1"/>
        <end position="212"/>
    </location>
</feature>
<dbReference type="Proteomes" id="UP000023152">
    <property type="component" value="Unassembled WGS sequence"/>
</dbReference>
<dbReference type="Gene3D" id="3.30.230.130">
    <property type="entry name" value="Cullin, Chain C, Domain 2"/>
    <property type="match status" value="1"/>
</dbReference>
<dbReference type="Pfam" id="PF00888">
    <property type="entry name" value="Cullin"/>
    <property type="match status" value="1"/>
</dbReference>
<dbReference type="SMART" id="SM00182">
    <property type="entry name" value="CULLIN"/>
    <property type="match status" value="1"/>
</dbReference>
<dbReference type="GO" id="GO:0006511">
    <property type="term" value="P:ubiquitin-dependent protein catabolic process"/>
    <property type="evidence" value="ECO:0007669"/>
    <property type="project" value="InterPro"/>
</dbReference>
<dbReference type="InterPro" id="IPR059120">
    <property type="entry name" value="Cullin-like_AB"/>
</dbReference>
<dbReference type="InterPro" id="IPR001373">
    <property type="entry name" value="Cullin_N"/>
</dbReference>
<name>X6MXG3_RETFI</name>
<dbReference type="Pfam" id="PF26557">
    <property type="entry name" value="Cullin_AB"/>
    <property type="match status" value="1"/>
</dbReference>
<dbReference type="PROSITE" id="PS50069">
    <property type="entry name" value="CULLIN_2"/>
    <property type="match status" value="1"/>
</dbReference>
<proteinExistence type="inferred from homology"/>
<evidence type="ECO:0000256" key="4">
    <source>
        <dbReference type="RuleBase" id="RU003829"/>
    </source>
</evidence>
<keyword evidence="2" id="KW-0832">Ubl conjugation</keyword>
<evidence type="ECO:0000256" key="1">
    <source>
        <dbReference type="ARBA" id="ARBA00022499"/>
    </source>
</evidence>
<evidence type="ECO:0000313" key="6">
    <source>
        <dbReference type="EMBL" id="ETO18172.1"/>
    </source>
</evidence>
<evidence type="ECO:0000259" key="5">
    <source>
        <dbReference type="PROSITE" id="PS50069"/>
    </source>
</evidence>
<dbReference type="InterPro" id="IPR045093">
    <property type="entry name" value="Cullin"/>
</dbReference>
<dbReference type="SUPFAM" id="SSF75632">
    <property type="entry name" value="Cullin homology domain"/>
    <property type="match status" value="1"/>
</dbReference>
<reference evidence="6 7" key="1">
    <citation type="journal article" date="2013" name="Curr. Biol.">
        <title>The Genome of the Foraminiferan Reticulomyxa filosa.</title>
        <authorList>
            <person name="Glockner G."/>
            <person name="Hulsmann N."/>
            <person name="Schleicher M."/>
            <person name="Noegel A.A."/>
            <person name="Eichinger L."/>
            <person name="Gallinger C."/>
            <person name="Pawlowski J."/>
            <person name="Sierra R."/>
            <person name="Euteneuer U."/>
            <person name="Pillet L."/>
            <person name="Moustafa A."/>
            <person name="Platzer M."/>
            <person name="Groth M."/>
            <person name="Szafranski K."/>
            <person name="Schliwa M."/>
        </authorList>
    </citation>
    <scope>NUCLEOTIDE SEQUENCE [LARGE SCALE GENOMIC DNA]</scope>
</reference>
<gene>
    <name evidence="6" type="ORF">RFI_19111</name>
</gene>
<evidence type="ECO:0000256" key="3">
    <source>
        <dbReference type="PROSITE-ProRule" id="PRU00330"/>
    </source>
</evidence>
<dbReference type="EMBL" id="ASPP01015364">
    <property type="protein sequence ID" value="ETO18172.1"/>
    <property type="molecule type" value="Genomic_DNA"/>
</dbReference>
<evidence type="ECO:0000256" key="2">
    <source>
        <dbReference type="ARBA" id="ARBA00022843"/>
    </source>
</evidence>
<dbReference type="AlphaFoldDB" id="X6MXG3"/>
<protein>
    <recommendedName>
        <fullName evidence="5">Cullin family profile domain-containing protein</fullName>
    </recommendedName>
</protein>
<sequence>LLSESDLLSQLDQIVKVFAYVNDKDLFLEFYKKLLAKRLLTKKSINDHAEKHFVTKLKLRCGAQFTSKLEGMLKDMQRSTEHANKFERYIKDRRRELPYEFEPQILTSGFWPSIGNLRIRLPRSMMTGVDLFEEYFTSLHEKRKLCWLHDLGTLEIQGSFKETNKVVTFQVSTLQACILLIFNQIDSIRIADVIKMLECDPNQLKVQMKPLCSSQFPVLLKRPAKGYKTDDMFVFACCFFFFFFVDCQ</sequence>
<comment type="caution">
    <text evidence="6">The sequence shown here is derived from an EMBL/GenBank/DDBJ whole genome shotgun (WGS) entry which is preliminary data.</text>
</comment>
<evidence type="ECO:0000313" key="7">
    <source>
        <dbReference type="Proteomes" id="UP000023152"/>
    </source>
</evidence>
<dbReference type="PANTHER" id="PTHR11932">
    <property type="entry name" value="CULLIN"/>
    <property type="match status" value="1"/>
</dbReference>
<feature type="non-terminal residue" evidence="6">
    <location>
        <position position="1"/>
    </location>
</feature>